<dbReference type="Gene3D" id="3.40.50.150">
    <property type="entry name" value="Vaccinia Virus protein VP39"/>
    <property type="match status" value="1"/>
</dbReference>
<organism evidence="2">
    <name type="scientific">Geoglobus ahangari</name>
    <dbReference type="NCBI Taxonomy" id="113653"/>
    <lineage>
        <taxon>Archaea</taxon>
        <taxon>Methanobacteriati</taxon>
        <taxon>Methanobacteriota</taxon>
        <taxon>Archaeoglobi</taxon>
        <taxon>Archaeoglobales</taxon>
        <taxon>Archaeoglobaceae</taxon>
        <taxon>Geoglobus</taxon>
    </lineage>
</organism>
<dbReference type="Pfam" id="PF08241">
    <property type="entry name" value="Methyltransf_11"/>
    <property type="match status" value="1"/>
</dbReference>
<proteinExistence type="predicted"/>
<protein>
    <submittedName>
        <fullName evidence="2">Class I SAM-dependent methyltransferase</fullName>
    </submittedName>
</protein>
<evidence type="ECO:0000259" key="1">
    <source>
        <dbReference type="Pfam" id="PF08241"/>
    </source>
</evidence>
<dbReference type="PANTHER" id="PTHR43591">
    <property type="entry name" value="METHYLTRANSFERASE"/>
    <property type="match status" value="1"/>
</dbReference>
<sequence length="237" mass="27898">MKVKWHTDEIAWNLVIGCLNYGYLDFIKECEVNSSQYILDWGGGKGWMASKIKERARDKIVINLDPDINQLKSNPKEIHCIRAVGQKLPFKDGKFAGVHVRAALHHCYTDVEICLDEIYRILNDGGIIFIQEPLAINPLNRIARKLFSTEKHDPQERPFDPDELLKVISSRFQIIKVRYYYIFSYLLPHIISRMPLKRVWRIFTPLLLKFDQYLLENLQFTRKYAGYIEILGKKVRK</sequence>
<name>A0A7C3UHF8_9EURY</name>
<dbReference type="EMBL" id="DTPI01000005">
    <property type="protein sequence ID" value="HGE65627.1"/>
    <property type="molecule type" value="Genomic_DNA"/>
</dbReference>
<feature type="domain" description="Methyltransferase type 11" evidence="1">
    <location>
        <begin position="39"/>
        <end position="130"/>
    </location>
</feature>
<gene>
    <name evidence="2" type="ORF">ENX77_00580</name>
</gene>
<comment type="caution">
    <text evidence="2">The sequence shown here is derived from an EMBL/GenBank/DDBJ whole genome shotgun (WGS) entry which is preliminary data.</text>
</comment>
<dbReference type="SUPFAM" id="SSF53335">
    <property type="entry name" value="S-adenosyl-L-methionine-dependent methyltransferases"/>
    <property type="match status" value="1"/>
</dbReference>
<reference evidence="2" key="1">
    <citation type="journal article" date="2020" name="mSystems">
        <title>Genome- and Community-Level Interaction Insights into Carbon Utilization and Element Cycling Functions of Hydrothermarchaeota in Hydrothermal Sediment.</title>
        <authorList>
            <person name="Zhou Z."/>
            <person name="Liu Y."/>
            <person name="Xu W."/>
            <person name="Pan J."/>
            <person name="Luo Z.H."/>
            <person name="Li M."/>
        </authorList>
    </citation>
    <scope>NUCLEOTIDE SEQUENCE [LARGE SCALE GENOMIC DNA]</scope>
    <source>
        <strain evidence="2">SpSt-97</strain>
    </source>
</reference>
<accession>A0A7C3UHF8</accession>
<dbReference type="InterPro" id="IPR029063">
    <property type="entry name" value="SAM-dependent_MTases_sf"/>
</dbReference>
<evidence type="ECO:0000313" key="2">
    <source>
        <dbReference type="EMBL" id="HGE65627.1"/>
    </source>
</evidence>
<dbReference type="InterPro" id="IPR013216">
    <property type="entry name" value="Methyltransf_11"/>
</dbReference>
<keyword evidence="2" id="KW-0489">Methyltransferase</keyword>
<keyword evidence="2" id="KW-0808">Transferase</keyword>
<dbReference type="CDD" id="cd02440">
    <property type="entry name" value="AdoMet_MTases"/>
    <property type="match status" value="1"/>
</dbReference>
<dbReference type="GO" id="GO:0008757">
    <property type="term" value="F:S-adenosylmethionine-dependent methyltransferase activity"/>
    <property type="evidence" value="ECO:0007669"/>
    <property type="project" value="InterPro"/>
</dbReference>
<dbReference type="GO" id="GO:0032259">
    <property type="term" value="P:methylation"/>
    <property type="evidence" value="ECO:0007669"/>
    <property type="project" value="UniProtKB-KW"/>
</dbReference>
<dbReference type="AlphaFoldDB" id="A0A7C3UHF8"/>